<dbReference type="AlphaFoldDB" id="A0AAD6QLD8"/>
<name>A0AAD6QLD8_9ROSI</name>
<keyword evidence="3" id="KW-1185">Reference proteome</keyword>
<evidence type="ECO:0000256" key="1">
    <source>
        <dbReference type="SAM" id="MobiDB-lite"/>
    </source>
</evidence>
<feature type="region of interest" description="Disordered" evidence="1">
    <location>
        <begin position="1"/>
        <end position="21"/>
    </location>
</feature>
<reference evidence="2" key="1">
    <citation type="journal article" date="2023" name="Mol. Ecol. Resour.">
        <title>Chromosome-level genome assembly of a triploid poplar Populus alba 'Berolinensis'.</title>
        <authorList>
            <person name="Chen S."/>
            <person name="Yu Y."/>
            <person name="Wang X."/>
            <person name="Wang S."/>
            <person name="Zhang T."/>
            <person name="Zhou Y."/>
            <person name="He R."/>
            <person name="Meng N."/>
            <person name="Wang Y."/>
            <person name="Liu W."/>
            <person name="Liu Z."/>
            <person name="Liu J."/>
            <person name="Guo Q."/>
            <person name="Huang H."/>
            <person name="Sederoff R.R."/>
            <person name="Wang G."/>
            <person name="Qu G."/>
            <person name="Chen S."/>
        </authorList>
    </citation>
    <scope>NUCLEOTIDE SEQUENCE</scope>
    <source>
        <strain evidence="2">SC-2020</strain>
    </source>
</reference>
<gene>
    <name evidence="2" type="ORF">NC653_015825</name>
</gene>
<evidence type="ECO:0000313" key="3">
    <source>
        <dbReference type="Proteomes" id="UP001164929"/>
    </source>
</evidence>
<sequence>MFAGELIDMVNPNGHSRPSGS</sequence>
<accession>A0AAD6QLD8</accession>
<protein>
    <submittedName>
        <fullName evidence="2">Uncharacterized protein</fullName>
    </submittedName>
</protein>
<dbReference type="Proteomes" id="UP001164929">
    <property type="component" value="Chromosome 6"/>
</dbReference>
<evidence type="ECO:0000313" key="2">
    <source>
        <dbReference type="EMBL" id="KAJ6992548.1"/>
    </source>
</evidence>
<organism evidence="2 3">
    <name type="scientific">Populus alba x Populus x berolinensis</name>
    <dbReference type="NCBI Taxonomy" id="444605"/>
    <lineage>
        <taxon>Eukaryota</taxon>
        <taxon>Viridiplantae</taxon>
        <taxon>Streptophyta</taxon>
        <taxon>Embryophyta</taxon>
        <taxon>Tracheophyta</taxon>
        <taxon>Spermatophyta</taxon>
        <taxon>Magnoliopsida</taxon>
        <taxon>eudicotyledons</taxon>
        <taxon>Gunneridae</taxon>
        <taxon>Pentapetalae</taxon>
        <taxon>rosids</taxon>
        <taxon>fabids</taxon>
        <taxon>Malpighiales</taxon>
        <taxon>Salicaceae</taxon>
        <taxon>Saliceae</taxon>
        <taxon>Populus</taxon>
    </lineage>
</organism>
<comment type="caution">
    <text evidence="2">The sequence shown here is derived from an EMBL/GenBank/DDBJ whole genome shotgun (WGS) entry which is preliminary data.</text>
</comment>
<proteinExistence type="predicted"/>
<dbReference type="EMBL" id="JAQIZT010000006">
    <property type="protein sequence ID" value="KAJ6992548.1"/>
    <property type="molecule type" value="Genomic_DNA"/>
</dbReference>